<keyword evidence="6" id="KW-1133">Transmembrane helix</keyword>
<evidence type="ECO:0000256" key="4">
    <source>
        <dbReference type="ARBA" id="ARBA00022640"/>
    </source>
</evidence>
<evidence type="ECO:0000256" key="1">
    <source>
        <dbReference type="ARBA" id="ARBA00004141"/>
    </source>
</evidence>
<dbReference type="Pfam" id="PF00504">
    <property type="entry name" value="Chloroa_b-bind"/>
    <property type="match status" value="1"/>
</dbReference>
<protein>
    <recommendedName>
        <fullName evidence="10">Early light induced protein-like 3, chloroplast</fullName>
    </recommendedName>
</protein>
<keyword evidence="3" id="KW-0150">Chloroplast</keyword>
<keyword evidence="4" id="KW-0934">Plastid</keyword>
<dbReference type="GO" id="GO:0016020">
    <property type="term" value="C:membrane"/>
    <property type="evidence" value="ECO:0007669"/>
    <property type="project" value="UniProtKB-SubCell"/>
</dbReference>
<evidence type="ECO:0000256" key="2">
    <source>
        <dbReference type="ARBA" id="ARBA00004229"/>
    </source>
</evidence>
<dbReference type="InterPro" id="IPR022796">
    <property type="entry name" value="Chloroa_b-bind"/>
</dbReference>
<dbReference type="PANTHER" id="PTHR14154">
    <property type="entry name" value="UPF0041 BRAIN PROTEIN 44-RELATED"/>
    <property type="match status" value="1"/>
</dbReference>
<evidence type="ECO:0000256" key="5">
    <source>
        <dbReference type="ARBA" id="ARBA00022692"/>
    </source>
</evidence>
<comment type="similarity">
    <text evidence="8">Belongs to the ELIP/psbS family.</text>
</comment>
<keyword evidence="7" id="KW-0472">Membrane</keyword>
<dbReference type="AlphaFoldDB" id="A0A7S0KMG8"/>
<evidence type="ECO:0000256" key="3">
    <source>
        <dbReference type="ARBA" id="ARBA00022528"/>
    </source>
</evidence>
<dbReference type="GO" id="GO:0009507">
    <property type="term" value="C:chloroplast"/>
    <property type="evidence" value="ECO:0007669"/>
    <property type="project" value="UniProtKB-SubCell"/>
</dbReference>
<name>A0A7S0KMG8_MICPS</name>
<comment type="subcellular location">
    <subcellularLocation>
        <location evidence="1">Membrane</location>
        <topology evidence="1">Multi-pass membrane protein</topology>
    </subcellularLocation>
    <subcellularLocation>
        <location evidence="2">Plastid</location>
        <location evidence="2">Chloroplast</location>
    </subcellularLocation>
</comment>
<evidence type="ECO:0008006" key="10">
    <source>
        <dbReference type="Google" id="ProtNLM"/>
    </source>
</evidence>
<sequence>MSAFTVARSPVAFRSLTTNVSRGRSNVTAKAGPNEIVGETAYWTSKSGQAMRGTAAEYEAAKEAGDTYLASTATGVLPEWAAAAGADSTLKYSLAEAFAFKTPEGANFLASGPELMNGRAAMMGFVAAAGAEIATGQTISQQFAEAPFGVLLTFSMIIAGSLFSYTANMEAPAAGPFTKEKELLNGRAAMVGMGIMLAYETVKGSALL</sequence>
<evidence type="ECO:0000313" key="9">
    <source>
        <dbReference type="EMBL" id="CAD8586334.1"/>
    </source>
</evidence>
<keyword evidence="5" id="KW-0812">Transmembrane</keyword>
<dbReference type="EMBL" id="HBEV01007118">
    <property type="protein sequence ID" value="CAD8586334.1"/>
    <property type="molecule type" value="Transcribed_RNA"/>
</dbReference>
<dbReference type="SUPFAM" id="SSF103511">
    <property type="entry name" value="Chlorophyll a-b binding protein"/>
    <property type="match status" value="1"/>
</dbReference>
<reference evidence="9" key="1">
    <citation type="submission" date="2021-01" db="EMBL/GenBank/DDBJ databases">
        <authorList>
            <person name="Corre E."/>
            <person name="Pelletier E."/>
            <person name="Niang G."/>
            <person name="Scheremetjew M."/>
            <person name="Finn R."/>
            <person name="Kale V."/>
            <person name="Holt S."/>
            <person name="Cochrane G."/>
            <person name="Meng A."/>
            <person name="Brown T."/>
            <person name="Cohen L."/>
        </authorList>
    </citation>
    <scope>NUCLEOTIDE SEQUENCE</scope>
    <source>
        <strain evidence="9">CCMP494</strain>
    </source>
</reference>
<evidence type="ECO:0000256" key="8">
    <source>
        <dbReference type="ARBA" id="ARBA00037956"/>
    </source>
</evidence>
<proteinExistence type="inferred from homology"/>
<evidence type="ECO:0000256" key="6">
    <source>
        <dbReference type="ARBA" id="ARBA00022989"/>
    </source>
</evidence>
<evidence type="ECO:0000256" key="7">
    <source>
        <dbReference type="ARBA" id="ARBA00023136"/>
    </source>
</evidence>
<accession>A0A7S0KMG8</accession>
<organism evidence="9">
    <name type="scientific">Micromonas pusilla</name>
    <name type="common">Picoplanktonic green alga</name>
    <name type="synonym">Chromulina pusilla</name>
    <dbReference type="NCBI Taxonomy" id="38833"/>
    <lineage>
        <taxon>Eukaryota</taxon>
        <taxon>Viridiplantae</taxon>
        <taxon>Chlorophyta</taxon>
        <taxon>Mamiellophyceae</taxon>
        <taxon>Mamiellales</taxon>
        <taxon>Mamiellaceae</taxon>
        <taxon>Micromonas</taxon>
    </lineage>
</organism>
<gene>
    <name evidence="9" type="ORF">MSP1404_LOCUS5438</name>
</gene>